<keyword evidence="1" id="KW-0812">Transmembrane</keyword>
<name>A0A2T8HSQ4_9RHOB</name>
<evidence type="ECO:0000313" key="3">
    <source>
        <dbReference type="Proteomes" id="UP000245911"/>
    </source>
</evidence>
<dbReference type="AlphaFoldDB" id="A0A2T8HSQ4"/>
<evidence type="ECO:0000313" key="2">
    <source>
        <dbReference type="EMBL" id="PVH28478.1"/>
    </source>
</evidence>
<keyword evidence="1" id="KW-1133">Transmembrane helix</keyword>
<accession>A0A2T8HSQ4</accession>
<dbReference type="EMBL" id="QDKM01000005">
    <property type="protein sequence ID" value="PVH28478.1"/>
    <property type="molecule type" value="Genomic_DNA"/>
</dbReference>
<keyword evidence="3" id="KW-1185">Reference proteome</keyword>
<dbReference type="Proteomes" id="UP000245911">
    <property type="component" value="Unassembled WGS sequence"/>
</dbReference>
<dbReference type="RefSeq" id="WP_116558930.1">
    <property type="nucleotide sequence ID" value="NZ_JBLWXM010000020.1"/>
</dbReference>
<dbReference type="OrthoDB" id="7871110at2"/>
<evidence type="ECO:0000256" key="1">
    <source>
        <dbReference type="SAM" id="Phobius"/>
    </source>
</evidence>
<reference evidence="2 3" key="1">
    <citation type="submission" date="2018-04" db="EMBL/GenBank/DDBJ databases">
        <title>Pararhodobacter oceanense sp. nov., isolated from marine intertidal sediment.</title>
        <authorList>
            <person name="Wang X.-L."/>
            <person name="Du Z.-J."/>
        </authorList>
    </citation>
    <scope>NUCLEOTIDE SEQUENCE [LARGE SCALE GENOMIC DNA]</scope>
    <source>
        <strain evidence="2 3">AM505</strain>
    </source>
</reference>
<proteinExistence type="predicted"/>
<comment type="caution">
    <text evidence="2">The sequence shown here is derived from an EMBL/GenBank/DDBJ whole genome shotgun (WGS) entry which is preliminary data.</text>
</comment>
<feature type="transmembrane region" description="Helical" evidence="1">
    <location>
        <begin position="20"/>
        <end position="46"/>
    </location>
</feature>
<organism evidence="2 3">
    <name type="scientific">Pararhodobacter oceanensis</name>
    <dbReference type="NCBI Taxonomy" id="2172121"/>
    <lineage>
        <taxon>Bacteria</taxon>
        <taxon>Pseudomonadati</taxon>
        <taxon>Pseudomonadota</taxon>
        <taxon>Alphaproteobacteria</taxon>
        <taxon>Rhodobacterales</taxon>
        <taxon>Paracoccaceae</taxon>
        <taxon>Pararhodobacter</taxon>
    </lineage>
</organism>
<gene>
    <name evidence="2" type="ORF">DDE20_12975</name>
</gene>
<evidence type="ECO:0008006" key="4">
    <source>
        <dbReference type="Google" id="ProtNLM"/>
    </source>
</evidence>
<sequence length="214" mass="22773">MARLIRQGSRQGARATRSRYSRLIGVLKIVLPLTALVLLSLVFLLARTIDPTQGISMASIDVEDRARDPRLSGARFAGVTEDGAALTIVTETARSDPNAAMRLEVTGLDLSLEGAEGETLMAHAESGVVDRGAGSFEMSGGLRLSATPGYDLRTERIEGLLDSTHIRAPGEVSGRAPAGEIHAGNMVMRVDSPMEQGYVLVFGGGVRLIYQPEN</sequence>
<keyword evidence="1" id="KW-0472">Membrane</keyword>
<protein>
    <recommendedName>
        <fullName evidence="4">LPS export ABC transporter periplasmic protein LptC</fullName>
    </recommendedName>
</protein>